<name>A0A1W1VMU1_9DEIO</name>
<reference evidence="2 3" key="1">
    <citation type="submission" date="2017-04" db="EMBL/GenBank/DDBJ databases">
        <authorList>
            <person name="Afonso C.L."/>
            <person name="Miller P.J."/>
            <person name="Scott M.A."/>
            <person name="Spackman E."/>
            <person name="Goraichik I."/>
            <person name="Dimitrov K.M."/>
            <person name="Suarez D.L."/>
            <person name="Swayne D.E."/>
        </authorList>
    </citation>
    <scope>NUCLEOTIDE SEQUENCE [LARGE SCALE GENOMIC DNA]</scope>
    <source>
        <strain evidence="2 3">KR-140</strain>
    </source>
</reference>
<dbReference type="STRING" id="695939.SAMN00790413_02495"/>
<keyword evidence="3" id="KW-1185">Reference proteome</keyword>
<evidence type="ECO:0000313" key="3">
    <source>
        <dbReference type="Proteomes" id="UP000192582"/>
    </source>
</evidence>
<sequence>MRRPDTAGVKRFTGMAAVAVLTAGVAGAENFGVEAGLAAGGGFGLHAGAYARLAGFGPVQVEGRGTVDKTFGRAGQTEVGADALVSVNLLLARLYGGLGVAVPLSGGNGAGFRATLGARFSLPGPLSGFAEGGFGRQNVYRAGVLLRF</sequence>
<keyword evidence="1" id="KW-0732">Signal</keyword>
<feature type="signal peptide" evidence="1">
    <location>
        <begin position="1"/>
        <end position="28"/>
    </location>
</feature>
<dbReference type="RefSeq" id="WP_084049756.1">
    <property type="nucleotide sequence ID" value="NZ_FWWU01000009.1"/>
</dbReference>
<dbReference type="AlphaFoldDB" id="A0A1W1VMU1"/>
<protein>
    <recommendedName>
        <fullName evidence="4">Outer membrane protein beta-barrel domain-containing protein</fullName>
    </recommendedName>
</protein>
<feature type="chain" id="PRO_5012912953" description="Outer membrane protein beta-barrel domain-containing protein" evidence="1">
    <location>
        <begin position="29"/>
        <end position="148"/>
    </location>
</feature>
<dbReference type="OrthoDB" id="72240at2"/>
<evidence type="ECO:0000313" key="2">
    <source>
        <dbReference type="EMBL" id="SMB94705.1"/>
    </source>
</evidence>
<gene>
    <name evidence="2" type="ORF">SAMN00790413_02495</name>
</gene>
<dbReference type="EMBL" id="FWWU01000009">
    <property type="protein sequence ID" value="SMB94705.1"/>
    <property type="molecule type" value="Genomic_DNA"/>
</dbReference>
<proteinExistence type="predicted"/>
<organism evidence="2 3">
    <name type="scientific">Deinococcus hopiensis KR-140</name>
    <dbReference type="NCBI Taxonomy" id="695939"/>
    <lineage>
        <taxon>Bacteria</taxon>
        <taxon>Thermotogati</taxon>
        <taxon>Deinococcota</taxon>
        <taxon>Deinococci</taxon>
        <taxon>Deinococcales</taxon>
        <taxon>Deinococcaceae</taxon>
        <taxon>Deinococcus</taxon>
    </lineage>
</organism>
<evidence type="ECO:0000256" key="1">
    <source>
        <dbReference type="SAM" id="SignalP"/>
    </source>
</evidence>
<evidence type="ECO:0008006" key="4">
    <source>
        <dbReference type="Google" id="ProtNLM"/>
    </source>
</evidence>
<accession>A0A1W1VMU1</accession>
<dbReference type="Proteomes" id="UP000192582">
    <property type="component" value="Unassembled WGS sequence"/>
</dbReference>